<comment type="similarity">
    <text evidence="1">Belongs to the GSP E family.</text>
</comment>
<keyword evidence="3" id="KW-0067">ATP-binding</keyword>
<keyword evidence="6" id="KW-1185">Reference proteome</keyword>
<dbReference type="Proteomes" id="UP000199006">
    <property type="component" value="Unassembled WGS sequence"/>
</dbReference>
<evidence type="ECO:0000256" key="2">
    <source>
        <dbReference type="ARBA" id="ARBA00022741"/>
    </source>
</evidence>
<evidence type="ECO:0000256" key="3">
    <source>
        <dbReference type="ARBA" id="ARBA00022840"/>
    </source>
</evidence>
<protein>
    <submittedName>
        <fullName evidence="5">Type IV pilus assembly protein PilB</fullName>
    </submittedName>
</protein>
<dbReference type="Pfam" id="PF00437">
    <property type="entry name" value="T2SSE"/>
    <property type="match status" value="1"/>
</dbReference>
<dbReference type="InterPro" id="IPR001482">
    <property type="entry name" value="T2SS/T4SS_dom"/>
</dbReference>
<accession>A0A1I4ET40</accession>
<dbReference type="EMBL" id="FOTI01000001">
    <property type="protein sequence ID" value="SFL08882.1"/>
    <property type="molecule type" value="Genomic_DNA"/>
</dbReference>
<keyword evidence="2" id="KW-0547">Nucleotide-binding</keyword>
<dbReference type="Gene3D" id="3.40.50.300">
    <property type="entry name" value="P-loop containing nucleotide triphosphate hydrolases"/>
    <property type="match status" value="1"/>
</dbReference>
<dbReference type="CDD" id="cd01129">
    <property type="entry name" value="PulE-GspE-like"/>
    <property type="match status" value="1"/>
</dbReference>
<dbReference type="PROSITE" id="PS00662">
    <property type="entry name" value="T2SP_E"/>
    <property type="match status" value="1"/>
</dbReference>
<gene>
    <name evidence="5" type="ORF">SAMN02983006_00138</name>
</gene>
<dbReference type="SUPFAM" id="SSF52540">
    <property type="entry name" value="P-loop containing nucleoside triphosphate hydrolases"/>
    <property type="match status" value="1"/>
</dbReference>
<dbReference type="RefSeq" id="WP_089858089.1">
    <property type="nucleotide sequence ID" value="NZ_FOTI01000001.1"/>
</dbReference>
<dbReference type="GO" id="GO:0005886">
    <property type="term" value="C:plasma membrane"/>
    <property type="evidence" value="ECO:0007669"/>
    <property type="project" value="TreeGrafter"/>
</dbReference>
<dbReference type="AlphaFoldDB" id="A0A1I4ET40"/>
<name>A0A1I4ET40_9FIRM</name>
<dbReference type="Gene3D" id="3.30.450.90">
    <property type="match status" value="1"/>
</dbReference>
<evidence type="ECO:0000313" key="5">
    <source>
        <dbReference type="EMBL" id="SFL08882.1"/>
    </source>
</evidence>
<dbReference type="FunFam" id="3.40.50.300:FF:000398">
    <property type="entry name" value="Type IV pilus assembly ATPase PilB"/>
    <property type="match status" value="1"/>
</dbReference>
<dbReference type="STRING" id="29563.SAMN02983006_00138"/>
<dbReference type="SUPFAM" id="SSF160246">
    <property type="entry name" value="EspE N-terminal domain-like"/>
    <property type="match status" value="1"/>
</dbReference>
<reference evidence="5 6" key="1">
    <citation type="submission" date="2016-10" db="EMBL/GenBank/DDBJ databases">
        <authorList>
            <person name="de Groot N.N."/>
        </authorList>
    </citation>
    <scope>NUCLEOTIDE SEQUENCE [LARGE SCALE GENOMIC DNA]</scope>
    <source>
        <strain evidence="5 6">ATCC 51327</strain>
    </source>
</reference>
<dbReference type="GO" id="GO:0016887">
    <property type="term" value="F:ATP hydrolysis activity"/>
    <property type="evidence" value="ECO:0007669"/>
    <property type="project" value="TreeGrafter"/>
</dbReference>
<dbReference type="PANTHER" id="PTHR30258:SF1">
    <property type="entry name" value="PROTEIN TRANSPORT PROTEIN HOFB HOMOLOG"/>
    <property type="match status" value="1"/>
</dbReference>
<sequence length="562" mass="64434">MDNFFQFITKKVKIGNKEKLELEKCYQEYSLGKFSNMLKKTISITEQELLEIMADYFCLDLFTKENLKLESNFEQLSLEEVEKNKLIILKKTDQFLTLGSLYPIEPLIIEKYRYKFNREIKNVLMSQKDFKQIKAIVYHNYFNVDSKDILKDYSFLDKYNQRDLNSLKKLVKDAPVVKLLDKILQEAISLTVSDIHLEKKADYFKVRYRIDGILKTYYKLPIVIADAVISRVKIMSGLDITNRHLPQDGKLDFEFQTVNYDIRTSTIPTIYGEKAVLRLLKRGQQMLDLNKLKFSSHNLQRLKKIINHNSGIILLSGPTGSGKTTTLFSILNKLASQTNNIITIENPVEYKLDLLNQIEVNPAQGLNFVTALRSILRQDPDIIMIGEIRDKETAKIAVRAAVTGHLVFSTIHTNDSASAVARLLEMEIPAYLISSSLKGVVAQRLLRRLCPYCKKELRLSLEDQELLKIDQSNQKSNKYKFYQAVGCQKCAQTGYHGRVAIGEVLLVSDKIKELINQKSDSNQIKQAALKQGMQSLYRAAINKVKIGESSIAELKRIVDYSS</sequence>
<evidence type="ECO:0000256" key="1">
    <source>
        <dbReference type="ARBA" id="ARBA00006611"/>
    </source>
</evidence>
<organism evidence="5 6">
    <name type="scientific">Halanaerobium salsuginis</name>
    <dbReference type="NCBI Taxonomy" id="29563"/>
    <lineage>
        <taxon>Bacteria</taxon>
        <taxon>Bacillati</taxon>
        <taxon>Bacillota</taxon>
        <taxon>Clostridia</taxon>
        <taxon>Halanaerobiales</taxon>
        <taxon>Halanaerobiaceae</taxon>
        <taxon>Halanaerobium</taxon>
    </lineage>
</organism>
<dbReference type="OrthoDB" id="9808272at2"/>
<feature type="domain" description="Bacterial type II secretion system protein E" evidence="4">
    <location>
        <begin position="376"/>
        <end position="390"/>
    </location>
</feature>
<evidence type="ECO:0000313" key="6">
    <source>
        <dbReference type="Proteomes" id="UP000199006"/>
    </source>
</evidence>
<dbReference type="GO" id="GO:0005524">
    <property type="term" value="F:ATP binding"/>
    <property type="evidence" value="ECO:0007669"/>
    <property type="project" value="UniProtKB-KW"/>
</dbReference>
<dbReference type="InterPro" id="IPR037257">
    <property type="entry name" value="T2SS_E_N_sf"/>
</dbReference>
<dbReference type="InterPro" id="IPR027417">
    <property type="entry name" value="P-loop_NTPase"/>
</dbReference>
<dbReference type="PANTHER" id="PTHR30258">
    <property type="entry name" value="TYPE II SECRETION SYSTEM PROTEIN GSPE-RELATED"/>
    <property type="match status" value="1"/>
</dbReference>
<proteinExistence type="inferred from homology"/>
<evidence type="ECO:0000259" key="4">
    <source>
        <dbReference type="PROSITE" id="PS00662"/>
    </source>
</evidence>